<dbReference type="PANTHER" id="PTHR14604">
    <property type="entry name" value="WD40 REPEAT PF20"/>
    <property type="match status" value="1"/>
</dbReference>
<dbReference type="Pfam" id="PF00400">
    <property type="entry name" value="WD40"/>
    <property type="match status" value="5"/>
</dbReference>
<evidence type="ECO:0000256" key="4">
    <source>
        <dbReference type="PROSITE-ProRule" id="PRU00221"/>
    </source>
</evidence>
<sequence>MAGPLGNNGVGPFASYLPAFRPSSSMNAAFKLDEGYSEDTRSQSGSDTVMRTDSRLGEGLDQDTQFPLPEWVLNMNEGDRSEFAYAILRSLRTSSIAAIVERLNPLLHLDPVIYLPPEITFQIFSYLEPETLLRASTLSKMWRYRTLDSPLWKLLFGLEGWTSNARRVRAYEEAEKARKAEMKERKTRARAAEDVDDEQQSNKKRIRERPLFGDGSTGESGIHDRLMPLTLEGSQDGPQAWAEQHSVVEADDAPSSGPEDRMQGVAFQSPLEANQTLISTQAQERFKRNNRLFDNNAIEETMASPNSPTPLDPPIQPSLLLPSPGDPKLNWQYLYKQKRRLEDNWNTGRFVNFQLPHPNFQEEAHTECVYTIQYSGKYLVSGSRDKSVRIWNLDTQRLVLPPLIGHSASVLCLQFDERPEQDIVISGGSDCHVLLWKFSTGQLLRKLERAHSESVLNLRFDDKYLVTCSKDKTIKVWNRREIWPTDETYPISTTSGARFPQYIVDMQRLAEGQRLNLRPLKEYSLIMTLDGHGAAVNAIQILDGQIVSASGDRSVKVWDVHTGACLRTFSGHTKGIACVQFDGRRIVSGSSDETVRIFDRATGAEVACLQGHTNLVRTVQAQFGDLPGHEEDLEAEARAIDRKFFEARERGIISTELTKEQRRARNAGSRDPRDIFAYGAKLPPGGGGSRWGRIVSGSYDETVIIWKKESSGRWVPSRTLLQHEAVRAAGGRPRRPVAQAHAHANHLNAINQHQQPIPAAVASATHSATPTPPPGQAAPTAPNFQALAQQAQAQVQQAQSLAQQAQALHMASQAAQQATNTTTVTVNVTNTTHTTNSPPSAPTTQPPQPPQSQAPTPHQQPQQPQPGPAPAVAAPAAAPHHHHHPPHHHHHPLAPLANQGTNSRVFKLQFDARRIICCSQDPTIVGWDFANGDRDIIRASLFFGESA</sequence>
<dbReference type="InterPro" id="IPR050995">
    <property type="entry name" value="WD-F-box_domain-protein"/>
</dbReference>
<dbReference type="SMART" id="SM00320">
    <property type="entry name" value="WD40"/>
    <property type="match status" value="7"/>
</dbReference>
<dbReference type="CDD" id="cd00200">
    <property type="entry name" value="WD40"/>
    <property type="match status" value="1"/>
</dbReference>
<keyword evidence="2 4" id="KW-0853">WD repeat</keyword>
<dbReference type="PROSITE" id="PS50181">
    <property type="entry name" value="FBOX"/>
    <property type="match status" value="1"/>
</dbReference>
<dbReference type="EMBL" id="KV749839">
    <property type="protein sequence ID" value="OCL07553.1"/>
    <property type="molecule type" value="Genomic_DNA"/>
</dbReference>
<dbReference type="InterPro" id="IPR020472">
    <property type="entry name" value="WD40_PAC1"/>
</dbReference>
<reference evidence="7 8" key="1">
    <citation type="journal article" date="2016" name="Nat. Commun.">
        <title>Ectomycorrhizal ecology is imprinted in the genome of the dominant symbiotic fungus Cenococcum geophilum.</title>
        <authorList>
            <consortium name="DOE Joint Genome Institute"/>
            <person name="Peter M."/>
            <person name="Kohler A."/>
            <person name="Ohm R.A."/>
            <person name="Kuo A."/>
            <person name="Krutzmann J."/>
            <person name="Morin E."/>
            <person name="Arend M."/>
            <person name="Barry K.W."/>
            <person name="Binder M."/>
            <person name="Choi C."/>
            <person name="Clum A."/>
            <person name="Copeland A."/>
            <person name="Grisel N."/>
            <person name="Haridas S."/>
            <person name="Kipfer T."/>
            <person name="LaButti K."/>
            <person name="Lindquist E."/>
            <person name="Lipzen A."/>
            <person name="Maire R."/>
            <person name="Meier B."/>
            <person name="Mihaltcheva S."/>
            <person name="Molinier V."/>
            <person name="Murat C."/>
            <person name="Poggeler S."/>
            <person name="Quandt C.A."/>
            <person name="Sperisen C."/>
            <person name="Tritt A."/>
            <person name="Tisserant E."/>
            <person name="Crous P.W."/>
            <person name="Henrissat B."/>
            <person name="Nehls U."/>
            <person name="Egli S."/>
            <person name="Spatafora J.W."/>
            <person name="Grigoriev I.V."/>
            <person name="Martin F.M."/>
        </authorList>
    </citation>
    <scope>NUCLEOTIDE SEQUENCE [LARGE SCALE GENOMIC DNA]</scope>
    <source>
        <strain evidence="7 8">CBS 207.34</strain>
    </source>
</reference>
<evidence type="ECO:0000256" key="5">
    <source>
        <dbReference type="SAM" id="MobiDB-lite"/>
    </source>
</evidence>
<evidence type="ECO:0000256" key="3">
    <source>
        <dbReference type="ARBA" id="ARBA00022737"/>
    </source>
</evidence>
<dbReference type="PANTHER" id="PTHR14604:SF4">
    <property type="entry name" value="F-BOX DOMAIN-CONTAINING PROTEIN"/>
    <property type="match status" value="1"/>
</dbReference>
<evidence type="ECO:0000256" key="1">
    <source>
        <dbReference type="ARBA" id="ARBA00007968"/>
    </source>
</evidence>
<feature type="region of interest" description="Disordered" evidence="5">
    <location>
        <begin position="178"/>
        <end position="223"/>
    </location>
</feature>
<feature type="compositionally biased region" description="Basic and acidic residues" evidence="5">
    <location>
        <begin position="660"/>
        <end position="674"/>
    </location>
</feature>
<feature type="compositionally biased region" description="Low complexity" evidence="5">
    <location>
        <begin position="759"/>
        <end position="769"/>
    </location>
</feature>
<feature type="repeat" description="WD" evidence="4">
    <location>
        <begin position="403"/>
        <end position="446"/>
    </location>
</feature>
<dbReference type="SUPFAM" id="SSF50978">
    <property type="entry name" value="WD40 repeat-like"/>
    <property type="match status" value="1"/>
</dbReference>
<dbReference type="InterPro" id="IPR015943">
    <property type="entry name" value="WD40/YVTN_repeat-like_dom_sf"/>
</dbReference>
<evidence type="ECO:0000313" key="8">
    <source>
        <dbReference type="Proteomes" id="UP000250140"/>
    </source>
</evidence>
<dbReference type="InterPro" id="IPR036322">
    <property type="entry name" value="WD40_repeat_dom_sf"/>
</dbReference>
<feature type="repeat" description="WD" evidence="4">
    <location>
        <begin position="362"/>
        <end position="401"/>
    </location>
</feature>
<dbReference type="OrthoDB" id="19711at2759"/>
<proteinExistence type="inferred from homology"/>
<feature type="region of interest" description="Disordered" evidence="5">
    <location>
        <begin position="759"/>
        <end position="781"/>
    </location>
</feature>
<dbReference type="InterPro" id="IPR001810">
    <property type="entry name" value="F-box_dom"/>
</dbReference>
<dbReference type="SUPFAM" id="SSF81383">
    <property type="entry name" value="F-box domain"/>
    <property type="match status" value="1"/>
</dbReference>
<gene>
    <name evidence="7" type="ORF">AOQ84DRAFT_440110</name>
</gene>
<dbReference type="PROSITE" id="PS50082">
    <property type="entry name" value="WD_REPEATS_2"/>
    <property type="match status" value="5"/>
</dbReference>
<dbReference type="InterPro" id="IPR019775">
    <property type="entry name" value="WD40_repeat_CS"/>
</dbReference>
<feature type="compositionally biased region" description="Basic residues" evidence="5">
    <location>
        <begin position="879"/>
        <end position="892"/>
    </location>
</feature>
<dbReference type="InterPro" id="IPR001680">
    <property type="entry name" value="WD40_rpt"/>
</dbReference>
<dbReference type="Proteomes" id="UP000250140">
    <property type="component" value="Unassembled WGS sequence"/>
</dbReference>
<dbReference type="Pfam" id="PF12937">
    <property type="entry name" value="F-box-like"/>
    <property type="match status" value="1"/>
</dbReference>
<feature type="repeat" description="WD" evidence="4">
    <location>
        <begin position="448"/>
        <end position="478"/>
    </location>
</feature>
<comment type="similarity">
    <text evidence="1">Belongs to the WD repeat MET30/SCONB/SCON-2 family.</text>
</comment>
<evidence type="ECO:0000313" key="7">
    <source>
        <dbReference type="EMBL" id="OCL07553.1"/>
    </source>
</evidence>
<name>A0A8E2EZL3_9PEZI</name>
<accession>A0A8E2EZL3</accession>
<evidence type="ECO:0000256" key="2">
    <source>
        <dbReference type="ARBA" id="ARBA00022574"/>
    </source>
</evidence>
<feature type="region of interest" description="Disordered" evidence="5">
    <location>
        <begin position="829"/>
        <end position="898"/>
    </location>
</feature>
<feature type="compositionally biased region" description="Low complexity" evidence="5">
    <location>
        <begin position="853"/>
        <end position="862"/>
    </location>
</feature>
<protein>
    <submittedName>
        <fullName evidence="7">WD40 repeat-like protein</fullName>
    </submittedName>
</protein>
<dbReference type="Gene3D" id="2.130.10.10">
    <property type="entry name" value="YVTN repeat-like/Quinoprotein amine dehydrogenase"/>
    <property type="match status" value="2"/>
</dbReference>
<dbReference type="AlphaFoldDB" id="A0A8E2EZL3"/>
<dbReference type="Gene3D" id="1.20.1280.50">
    <property type="match status" value="1"/>
</dbReference>
<keyword evidence="8" id="KW-1185">Reference proteome</keyword>
<feature type="compositionally biased region" description="Pro residues" evidence="5">
    <location>
        <begin position="839"/>
        <end position="852"/>
    </location>
</feature>
<dbReference type="InterPro" id="IPR036047">
    <property type="entry name" value="F-box-like_dom_sf"/>
</dbReference>
<feature type="region of interest" description="Disordered" evidence="5">
    <location>
        <begin position="660"/>
        <end position="681"/>
    </location>
</feature>
<dbReference type="PRINTS" id="PR00320">
    <property type="entry name" value="GPROTEINBRPT"/>
</dbReference>
<dbReference type="PROSITE" id="PS00678">
    <property type="entry name" value="WD_REPEATS_1"/>
    <property type="match status" value="2"/>
</dbReference>
<feature type="domain" description="F-box" evidence="6">
    <location>
        <begin position="109"/>
        <end position="155"/>
    </location>
</feature>
<feature type="compositionally biased region" description="Low complexity" evidence="5">
    <location>
        <begin position="829"/>
        <end position="838"/>
    </location>
</feature>
<dbReference type="PROSITE" id="PS50294">
    <property type="entry name" value="WD_REPEATS_REGION"/>
    <property type="match status" value="4"/>
</dbReference>
<feature type="repeat" description="WD" evidence="4">
    <location>
        <begin position="529"/>
        <end position="568"/>
    </location>
</feature>
<feature type="repeat" description="WD" evidence="4">
    <location>
        <begin position="569"/>
        <end position="608"/>
    </location>
</feature>
<dbReference type="SMART" id="SM00256">
    <property type="entry name" value="FBOX"/>
    <property type="match status" value="1"/>
</dbReference>
<organism evidence="7 8">
    <name type="scientific">Glonium stellatum</name>
    <dbReference type="NCBI Taxonomy" id="574774"/>
    <lineage>
        <taxon>Eukaryota</taxon>
        <taxon>Fungi</taxon>
        <taxon>Dikarya</taxon>
        <taxon>Ascomycota</taxon>
        <taxon>Pezizomycotina</taxon>
        <taxon>Dothideomycetes</taxon>
        <taxon>Pleosporomycetidae</taxon>
        <taxon>Gloniales</taxon>
        <taxon>Gloniaceae</taxon>
        <taxon>Glonium</taxon>
    </lineage>
</organism>
<keyword evidence="3" id="KW-0677">Repeat</keyword>
<evidence type="ECO:0000259" key="6">
    <source>
        <dbReference type="PROSITE" id="PS50181"/>
    </source>
</evidence>